<dbReference type="EMBL" id="JARH01000224">
    <property type="protein sequence ID" value="EXF83619.1"/>
    <property type="molecule type" value="Genomic_DNA"/>
</dbReference>
<dbReference type="SUPFAM" id="SSF50129">
    <property type="entry name" value="GroES-like"/>
    <property type="match status" value="1"/>
</dbReference>
<comment type="subunit">
    <text evidence="3">Homodimer.</text>
</comment>
<evidence type="ECO:0000259" key="11">
    <source>
        <dbReference type="Pfam" id="PF00107"/>
    </source>
</evidence>
<keyword evidence="5" id="KW-0479">Metal-binding</keyword>
<evidence type="ECO:0000256" key="10">
    <source>
        <dbReference type="ARBA" id="ARBA00050997"/>
    </source>
</evidence>
<dbReference type="InterPro" id="IPR047109">
    <property type="entry name" value="CAD-like"/>
</dbReference>
<comment type="cofactor">
    <cofactor evidence="1">
        <name>Zn(2+)</name>
        <dbReference type="ChEBI" id="CHEBI:29105"/>
    </cofactor>
</comment>
<dbReference type="Pfam" id="PF08240">
    <property type="entry name" value="ADH_N"/>
    <property type="match status" value="1"/>
</dbReference>
<accession>A0A010RZC8</accession>
<evidence type="ECO:0000256" key="9">
    <source>
        <dbReference type="ARBA" id="ARBA00024074"/>
    </source>
</evidence>
<dbReference type="Proteomes" id="UP000020467">
    <property type="component" value="Unassembled WGS sequence"/>
</dbReference>
<organism evidence="13 14">
    <name type="scientific">Colletotrichum fioriniae PJ7</name>
    <dbReference type="NCBI Taxonomy" id="1445577"/>
    <lineage>
        <taxon>Eukaryota</taxon>
        <taxon>Fungi</taxon>
        <taxon>Dikarya</taxon>
        <taxon>Ascomycota</taxon>
        <taxon>Pezizomycotina</taxon>
        <taxon>Sordariomycetes</taxon>
        <taxon>Hypocreomycetidae</taxon>
        <taxon>Glomerellales</taxon>
        <taxon>Glomerellaceae</taxon>
        <taxon>Colletotrichum</taxon>
        <taxon>Colletotrichum acutatum species complex</taxon>
    </lineage>
</organism>
<keyword evidence="7" id="KW-0521">NADP</keyword>
<reference evidence="13 14" key="1">
    <citation type="submission" date="2014-02" db="EMBL/GenBank/DDBJ databases">
        <title>The genome sequence of Colletotrichum fioriniae PJ7.</title>
        <authorList>
            <person name="Baroncelli R."/>
            <person name="Thon M.R."/>
        </authorList>
    </citation>
    <scope>NUCLEOTIDE SEQUENCE [LARGE SCALE GENOMIC DNA]</scope>
    <source>
        <strain evidence="13 14">PJ7</strain>
    </source>
</reference>
<evidence type="ECO:0000256" key="3">
    <source>
        <dbReference type="ARBA" id="ARBA00011738"/>
    </source>
</evidence>
<keyword evidence="14" id="KW-1185">Reference proteome</keyword>
<evidence type="ECO:0000313" key="13">
    <source>
        <dbReference type="EMBL" id="EXF83619.1"/>
    </source>
</evidence>
<keyword evidence="8" id="KW-0560">Oxidoreductase</keyword>
<evidence type="ECO:0000256" key="4">
    <source>
        <dbReference type="ARBA" id="ARBA00022553"/>
    </source>
</evidence>
<dbReference type="eggNOG" id="KOG0023">
    <property type="taxonomic scope" value="Eukaryota"/>
</dbReference>
<proteinExistence type="inferred from homology"/>
<dbReference type="OrthoDB" id="1879366at2759"/>
<evidence type="ECO:0000256" key="8">
    <source>
        <dbReference type="ARBA" id="ARBA00023002"/>
    </source>
</evidence>
<dbReference type="InterPro" id="IPR011032">
    <property type="entry name" value="GroES-like_sf"/>
</dbReference>
<sequence>MSALNYKFEGWLGLDKSAAEGNMVWQEFEPKEWEDTDIDIKVTNSGICGTDLHTLRSGWYPAPYPICVGHEIVGIAVHVRRKAIGDIKVGDRVGIGAQANACLGRFGRCKACDGGKESYCKKPVHTYGAFHYNGGKAMGGYATHHRCPSYFVFKIDDRLDSASVAPMLCGGITVYSPLKLHGCGPGKTVGVIGIGGLGHCGILFAKALGADRVVGISRSESKRDEVLKMGADDYIATAERLDWATEYTGVFDIIINTIGTSKVPFNQYLSLVSLDGTFIQVGLPEDGSFEVNAFMLVSQQIKLTGSNTGSRQEIREMLNLAADKGIKLWVQERPMTEANQGIVDFEAGKARYRYVLTL</sequence>
<evidence type="ECO:0000256" key="6">
    <source>
        <dbReference type="ARBA" id="ARBA00022833"/>
    </source>
</evidence>
<dbReference type="STRING" id="1445577.A0A010RZC8"/>
<evidence type="ECO:0000256" key="1">
    <source>
        <dbReference type="ARBA" id="ARBA00001947"/>
    </source>
</evidence>
<evidence type="ECO:0000313" key="14">
    <source>
        <dbReference type="Proteomes" id="UP000020467"/>
    </source>
</evidence>
<dbReference type="SUPFAM" id="SSF51735">
    <property type="entry name" value="NAD(P)-binding Rossmann-fold domains"/>
    <property type="match status" value="1"/>
</dbReference>
<name>A0A010RZC8_9PEZI</name>
<evidence type="ECO:0000256" key="7">
    <source>
        <dbReference type="ARBA" id="ARBA00022857"/>
    </source>
</evidence>
<keyword evidence="4" id="KW-0597">Phosphoprotein</keyword>
<protein>
    <recommendedName>
        <fullName evidence="9">alcohol dehydrogenase (NADP(+))</fullName>
        <ecNumber evidence="9">1.1.1.2</ecNumber>
    </recommendedName>
</protein>
<comment type="similarity">
    <text evidence="2">Belongs to the zinc-containing alcohol dehydrogenase family.</text>
</comment>
<feature type="domain" description="Alcohol dehydrogenase-like C-terminal" evidence="11">
    <location>
        <begin position="196"/>
        <end position="322"/>
    </location>
</feature>
<comment type="caution">
    <text evidence="13">The sequence shown here is derived from an EMBL/GenBank/DDBJ whole genome shotgun (WGS) entry which is preliminary data.</text>
</comment>
<dbReference type="Gene3D" id="3.40.50.720">
    <property type="entry name" value="NAD(P)-binding Rossmann-like Domain"/>
    <property type="match status" value="1"/>
</dbReference>
<evidence type="ECO:0000256" key="5">
    <source>
        <dbReference type="ARBA" id="ARBA00022723"/>
    </source>
</evidence>
<dbReference type="FunFam" id="3.40.50.720:FF:000158">
    <property type="entry name" value="Zinc-binding alcohol dehydrogenase"/>
    <property type="match status" value="1"/>
</dbReference>
<dbReference type="InterPro" id="IPR013154">
    <property type="entry name" value="ADH-like_N"/>
</dbReference>
<dbReference type="EC" id="1.1.1.2" evidence="9"/>
<dbReference type="HOGENOM" id="CLU_026673_20_2_1"/>
<dbReference type="AlphaFoldDB" id="A0A010RZC8"/>
<dbReference type="KEGG" id="cfj:CFIO01_00761"/>
<feature type="domain" description="Alcohol dehydrogenase-like N-terminal" evidence="12">
    <location>
        <begin position="35"/>
        <end position="157"/>
    </location>
</feature>
<evidence type="ECO:0000259" key="12">
    <source>
        <dbReference type="Pfam" id="PF08240"/>
    </source>
</evidence>
<dbReference type="PANTHER" id="PTHR42683">
    <property type="entry name" value="ALDEHYDE REDUCTASE"/>
    <property type="match status" value="1"/>
</dbReference>
<dbReference type="Pfam" id="PF00107">
    <property type="entry name" value="ADH_zinc_N"/>
    <property type="match status" value="1"/>
</dbReference>
<dbReference type="GO" id="GO:0008106">
    <property type="term" value="F:alcohol dehydrogenase (NADP+) activity"/>
    <property type="evidence" value="ECO:0007669"/>
    <property type="project" value="UniProtKB-EC"/>
</dbReference>
<dbReference type="Gene3D" id="3.90.180.10">
    <property type="entry name" value="Medium-chain alcohol dehydrogenases, catalytic domain"/>
    <property type="match status" value="1"/>
</dbReference>
<dbReference type="InterPro" id="IPR013149">
    <property type="entry name" value="ADH-like_C"/>
</dbReference>
<comment type="catalytic activity">
    <reaction evidence="10">
        <text>a primary alcohol + NADP(+) = an aldehyde + NADPH + H(+)</text>
        <dbReference type="Rhea" id="RHEA:15937"/>
        <dbReference type="ChEBI" id="CHEBI:15378"/>
        <dbReference type="ChEBI" id="CHEBI:15734"/>
        <dbReference type="ChEBI" id="CHEBI:17478"/>
        <dbReference type="ChEBI" id="CHEBI:57783"/>
        <dbReference type="ChEBI" id="CHEBI:58349"/>
        <dbReference type="EC" id="1.1.1.2"/>
    </reaction>
    <physiologicalReaction direction="left-to-right" evidence="10">
        <dbReference type="Rhea" id="RHEA:15938"/>
    </physiologicalReaction>
    <physiologicalReaction direction="right-to-left" evidence="10">
        <dbReference type="Rhea" id="RHEA:15939"/>
    </physiologicalReaction>
</comment>
<dbReference type="GO" id="GO:0006066">
    <property type="term" value="P:alcohol metabolic process"/>
    <property type="evidence" value="ECO:0007669"/>
    <property type="project" value="UniProtKB-ARBA"/>
</dbReference>
<dbReference type="GO" id="GO:0046872">
    <property type="term" value="F:metal ion binding"/>
    <property type="evidence" value="ECO:0007669"/>
    <property type="project" value="UniProtKB-KW"/>
</dbReference>
<evidence type="ECO:0000256" key="2">
    <source>
        <dbReference type="ARBA" id="ARBA00008072"/>
    </source>
</evidence>
<keyword evidence="6" id="KW-0862">Zinc</keyword>
<gene>
    <name evidence="13" type="ORF">CFIO01_00761</name>
</gene>
<dbReference type="CDD" id="cd05283">
    <property type="entry name" value="CAD1"/>
    <property type="match status" value="1"/>
</dbReference>
<dbReference type="InterPro" id="IPR036291">
    <property type="entry name" value="NAD(P)-bd_dom_sf"/>
</dbReference>